<gene>
    <name evidence="6" type="ORF">QVH07_02700</name>
</gene>
<sequence length="366" mass="41933">MIFLIVGLSVYASFQFLVLIFLLHFFWKNHHTEDKNPKRVSVLVTSRNEEVHLPQLLKSLEELDYPAEQIDFWMADDQSKDSTATILKNWCDKVQNRNFVAISESENGIYHGNGKSNALAILSKKAKGEIFFFTDADCVVPKTWILEGVSAIGDEMDMLLGVTQVRSKTLFGKLQEVDWWHTLGIVKVTSDMGLSLTGLGNNMLVRRESIKACGGFEGLSDSLTEDLALSQKILKNRGKIGQQVSAEILAYTKAEENWSDFLRQRKRWLSGVVTLPWYIQFLLGLELLFYPAIIGLVLISPFYGISLWVLKIFLQSIYLISFASKAGRKIPPMYLFLFDFYQLFTGLISIIYYFWPSKIVWKSRKY</sequence>
<comment type="caution">
    <text evidence="6">The sequence shown here is derived from an EMBL/GenBank/DDBJ whole genome shotgun (WGS) entry which is preliminary data.</text>
</comment>
<evidence type="ECO:0000256" key="1">
    <source>
        <dbReference type="ARBA" id="ARBA00006739"/>
    </source>
</evidence>
<dbReference type="InterPro" id="IPR029044">
    <property type="entry name" value="Nucleotide-diphossugar_trans"/>
</dbReference>
<evidence type="ECO:0000313" key="6">
    <source>
        <dbReference type="EMBL" id="MDN3203036.1"/>
    </source>
</evidence>
<keyword evidence="4" id="KW-0472">Membrane</keyword>
<accession>A0ABT7Y988</accession>
<evidence type="ECO:0000256" key="2">
    <source>
        <dbReference type="ARBA" id="ARBA00022676"/>
    </source>
</evidence>
<dbReference type="PANTHER" id="PTHR43630:SF1">
    <property type="entry name" value="POLY-BETA-1,6-N-ACETYL-D-GLUCOSAMINE SYNTHASE"/>
    <property type="match status" value="1"/>
</dbReference>
<organism evidence="6 7">
    <name type="scientific">Algoriphagus sediminis</name>
    <dbReference type="NCBI Taxonomy" id="3057113"/>
    <lineage>
        <taxon>Bacteria</taxon>
        <taxon>Pseudomonadati</taxon>
        <taxon>Bacteroidota</taxon>
        <taxon>Cytophagia</taxon>
        <taxon>Cytophagales</taxon>
        <taxon>Cyclobacteriaceae</taxon>
        <taxon>Algoriphagus</taxon>
    </lineage>
</organism>
<keyword evidence="7" id="KW-1185">Reference proteome</keyword>
<keyword evidence="4" id="KW-1133">Transmembrane helix</keyword>
<comment type="similarity">
    <text evidence="1">Belongs to the glycosyltransferase 2 family.</text>
</comment>
<evidence type="ECO:0000256" key="3">
    <source>
        <dbReference type="ARBA" id="ARBA00022679"/>
    </source>
</evidence>
<protein>
    <submittedName>
        <fullName evidence="6">Glycosyltransferase</fullName>
        <ecNumber evidence="6">2.4.-.-</ecNumber>
    </submittedName>
</protein>
<keyword evidence="2 6" id="KW-0328">Glycosyltransferase</keyword>
<dbReference type="Gene3D" id="3.90.550.10">
    <property type="entry name" value="Spore Coat Polysaccharide Biosynthesis Protein SpsA, Chain A"/>
    <property type="match status" value="1"/>
</dbReference>
<dbReference type="PANTHER" id="PTHR43630">
    <property type="entry name" value="POLY-BETA-1,6-N-ACETYL-D-GLUCOSAMINE SYNTHASE"/>
    <property type="match status" value="1"/>
</dbReference>
<evidence type="ECO:0000259" key="5">
    <source>
        <dbReference type="Pfam" id="PF00535"/>
    </source>
</evidence>
<feature type="transmembrane region" description="Helical" evidence="4">
    <location>
        <begin position="305"/>
        <end position="323"/>
    </location>
</feature>
<name>A0ABT7Y988_9BACT</name>
<dbReference type="InterPro" id="IPR001173">
    <property type="entry name" value="Glyco_trans_2-like"/>
</dbReference>
<proteinExistence type="inferred from homology"/>
<dbReference type="Proteomes" id="UP001171916">
    <property type="component" value="Unassembled WGS sequence"/>
</dbReference>
<dbReference type="Pfam" id="PF00535">
    <property type="entry name" value="Glycos_transf_2"/>
    <property type="match status" value="1"/>
</dbReference>
<feature type="transmembrane region" description="Helical" evidence="4">
    <location>
        <begin position="335"/>
        <end position="355"/>
    </location>
</feature>
<dbReference type="SUPFAM" id="SSF53448">
    <property type="entry name" value="Nucleotide-diphospho-sugar transferases"/>
    <property type="match status" value="1"/>
</dbReference>
<feature type="transmembrane region" description="Helical" evidence="4">
    <location>
        <begin position="6"/>
        <end position="27"/>
    </location>
</feature>
<dbReference type="RefSeq" id="WP_289998588.1">
    <property type="nucleotide sequence ID" value="NZ_JAUEPH010000001.1"/>
</dbReference>
<dbReference type="GO" id="GO:0016757">
    <property type="term" value="F:glycosyltransferase activity"/>
    <property type="evidence" value="ECO:0007669"/>
    <property type="project" value="UniProtKB-KW"/>
</dbReference>
<dbReference type="EC" id="2.4.-.-" evidence="6"/>
<reference evidence="6" key="1">
    <citation type="submission" date="2023-06" db="EMBL/GenBank/DDBJ databases">
        <title>Robiginitalea aurantiacus sp. nov. and Algoriphagus sediminis sp. nov., isolated from coastal sediment.</title>
        <authorList>
            <person name="Zhou Z.Y."/>
            <person name="An J."/>
            <person name="Jia Y.W."/>
            <person name="Du Z.J."/>
        </authorList>
    </citation>
    <scope>NUCLEOTIDE SEQUENCE</scope>
    <source>
        <strain evidence="6">C2-7</strain>
    </source>
</reference>
<dbReference type="EMBL" id="JAUEPH010000001">
    <property type="protein sequence ID" value="MDN3203036.1"/>
    <property type="molecule type" value="Genomic_DNA"/>
</dbReference>
<evidence type="ECO:0000313" key="7">
    <source>
        <dbReference type="Proteomes" id="UP001171916"/>
    </source>
</evidence>
<keyword evidence="3 6" id="KW-0808">Transferase</keyword>
<evidence type="ECO:0000256" key="4">
    <source>
        <dbReference type="SAM" id="Phobius"/>
    </source>
</evidence>
<feature type="domain" description="Glycosyltransferase 2-like" evidence="5">
    <location>
        <begin position="41"/>
        <end position="211"/>
    </location>
</feature>
<feature type="transmembrane region" description="Helical" evidence="4">
    <location>
        <begin position="275"/>
        <end position="299"/>
    </location>
</feature>
<keyword evidence="4" id="KW-0812">Transmembrane</keyword>